<protein>
    <submittedName>
        <fullName evidence="2">Collagen-binding domain-containing protein</fullName>
    </submittedName>
</protein>
<gene>
    <name evidence="2" type="ORF">QJ522_18560</name>
</gene>
<dbReference type="EMBL" id="JASCXX010000028">
    <property type="protein sequence ID" value="MDI6451070.1"/>
    <property type="molecule type" value="Genomic_DNA"/>
</dbReference>
<sequence>MTGKRQRIHSARRAILLAVTALLAAGPVWADNADRIRPYEANPRYWQYKGKPVLLLGGSDDDNLFQWERSKLEAHLDLLVSVGGNYVRNTMSDRDEGNVYPFARVRDRYDLSVWSEEYWNRLDIFLRETQEREIVVQVELWDAFDWTDDYGWGNHPWNPANNVNYTAEQSGLPTSWPHSPHRRDHPFVLTIPGQANADRGRVVLSLQENFAARVLDACLVYNHVLFTIHNETSAPHPWSDYWATFLHARATANGKSVYVSDMREEDIGNRDPHEYVIGRPHLYNFLEVSKTNRSHKQAHWDCILLVRSRLEQSGFIRPMNNTKIMYGPPFRTRTDAEKMELVDKFWRNVLGGTAAARFHREFNGLGLNDLAQVQIRSVRIFTDAWNVFVCEPRNALLSERAENEAYCMAQPGRQYAVYFPDGGAVRLDVSAAESPLQVRWFDIAQSTWQSPRTADGGKSIELKAPGEGPWAALIVTQHELDLNPKEIRKC</sequence>
<feature type="signal peptide" evidence="1">
    <location>
        <begin position="1"/>
        <end position="30"/>
    </location>
</feature>
<keyword evidence="1" id="KW-0732">Signal</keyword>
<dbReference type="InterPro" id="IPR017853">
    <property type="entry name" value="GH"/>
</dbReference>
<evidence type="ECO:0000313" key="2">
    <source>
        <dbReference type="EMBL" id="MDI6451070.1"/>
    </source>
</evidence>
<keyword evidence="2" id="KW-0176">Collagen</keyword>
<feature type="chain" id="PRO_5043476535" evidence="1">
    <location>
        <begin position="31"/>
        <end position="490"/>
    </location>
</feature>
<dbReference type="Gene3D" id="3.20.20.80">
    <property type="entry name" value="Glycosidases"/>
    <property type="match status" value="1"/>
</dbReference>
<proteinExistence type="predicted"/>
<dbReference type="SUPFAM" id="SSF51445">
    <property type="entry name" value="(Trans)glycosidases"/>
    <property type="match status" value="1"/>
</dbReference>
<dbReference type="Proteomes" id="UP001431776">
    <property type="component" value="Unassembled WGS sequence"/>
</dbReference>
<comment type="caution">
    <text evidence="2">The sequence shown here is derived from an EMBL/GenBank/DDBJ whole genome shotgun (WGS) entry which is preliminary data.</text>
</comment>
<accession>A0AAW6U2J5</accession>
<reference evidence="2" key="1">
    <citation type="submission" date="2023-05" db="EMBL/GenBank/DDBJ databases">
        <title>Anaerotaeda fermentans gen. nov., sp. nov., a novel anaerobic planctomycete of the new family within the order Sedimentisphaerales isolated from Taman Peninsula, Russia.</title>
        <authorList>
            <person name="Khomyakova M.A."/>
            <person name="Merkel A.Y."/>
            <person name="Slobodkin A.I."/>
        </authorList>
    </citation>
    <scope>NUCLEOTIDE SEQUENCE</scope>
    <source>
        <strain evidence="2">M17dextr</strain>
    </source>
</reference>
<dbReference type="AlphaFoldDB" id="A0AAW6U2J5"/>
<evidence type="ECO:0000313" key="3">
    <source>
        <dbReference type="Proteomes" id="UP001431776"/>
    </source>
</evidence>
<evidence type="ECO:0000256" key="1">
    <source>
        <dbReference type="SAM" id="SignalP"/>
    </source>
</evidence>
<dbReference type="RefSeq" id="WP_349246479.1">
    <property type="nucleotide sequence ID" value="NZ_JASCXX010000028.1"/>
</dbReference>
<keyword evidence="3" id="KW-1185">Reference proteome</keyword>
<name>A0AAW6U2J5_9BACT</name>
<organism evidence="2 3">
    <name type="scientific">Anaerobaca lacustris</name>
    <dbReference type="NCBI Taxonomy" id="3044600"/>
    <lineage>
        <taxon>Bacteria</taxon>
        <taxon>Pseudomonadati</taxon>
        <taxon>Planctomycetota</taxon>
        <taxon>Phycisphaerae</taxon>
        <taxon>Sedimentisphaerales</taxon>
        <taxon>Anaerobacaceae</taxon>
        <taxon>Anaerobaca</taxon>
    </lineage>
</organism>